<evidence type="ECO:0000313" key="11">
    <source>
        <dbReference type="RefSeq" id="XP_018017850.1"/>
    </source>
</evidence>
<keyword evidence="4" id="KW-0571">Peptide transport</keyword>
<evidence type="ECO:0000256" key="7">
    <source>
        <dbReference type="RuleBase" id="RU003755"/>
    </source>
</evidence>
<organism evidence="10 12">
    <name type="scientific">Hyalella azteca</name>
    <name type="common">Amphipod</name>
    <dbReference type="NCBI Taxonomy" id="294128"/>
    <lineage>
        <taxon>Eukaryota</taxon>
        <taxon>Metazoa</taxon>
        <taxon>Ecdysozoa</taxon>
        <taxon>Arthropoda</taxon>
        <taxon>Crustacea</taxon>
        <taxon>Multicrustacea</taxon>
        <taxon>Malacostraca</taxon>
        <taxon>Eumalacostraca</taxon>
        <taxon>Peracarida</taxon>
        <taxon>Amphipoda</taxon>
        <taxon>Senticaudata</taxon>
        <taxon>Talitrida</taxon>
        <taxon>Talitroidea</taxon>
        <taxon>Hyalellidae</taxon>
        <taxon>Hyalella</taxon>
    </lineage>
</organism>
<dbReference type="GO" id="GO:0016020">
    <property type="term" value="C:membrane"/>
    <property type="evidence" value="ECO:0007669"/>
    <property type="project" value="UniProtKB-SubCell"/>
</dbReference>
<evidence type="ECO:0000256" key="9">
    <source>
        <dbReference type="SAM" id="Phobius"/>
    </source>
</evidence>
<keyword evidence="3 7" id="KW-0812">Transmembrane</keyword>
<dbReference type="OrthoDB" id="8904098at2759"/>
<feature type="transmembrane region" description="Helical" evidence="9">
    <location>
        <begin position="650"/>
        <end position="668"/>
    </location>
</feature>
<comment type="similarity">
    <text evidence="2 7">Belongs to the major facilitator superfamily. Proton-dependent oligopeptide transporter (POT/PTR) (TC 2.A.17) family.</text>
</comment>
<evidence type="ECO:0000256" key="3">
    <source>
        <dbReference type="ARBA" id="ARBA00022692"/>
    </source>
</evidence>
<dbReference type="RefSeq" id="XP_018017851.1">
    <property type="nucleotide sequence ID" value="XM_018162362.2"/>
</dbReference>
<evidence type="ECO:0000313" key="10">
    <source>
        <dbReference type="Proteomes" id="UP000694843"/>
    </source>
</evidence>
<feature type="transmembrane region" description="Helical" evidence="9">
    <location>
        <begin position="81"/>
        <end position="101"/>
    </location>
</feature>
<evidence type="ECO:0000256" key="5">
    <source>
        <dbReference type="ARBA" id="ARBA00022989"/>
    </source>
</evidence>
<dbReference type="SUPFAM" id="SSF103473">
    <property type="entry name" value="MFS general substrate transporter"/>
    <property type="match status" value="1"/>
</dbReference>
<dbReference type="Pfam" id="PF00854">
    <property type="entry name" value="PTR2"/>
    <property type="match status" value="2"/>
</dbReference>
<evidence type="ECO:0000256" key="6">
    <source>
        <dbReference type="ARBA" id="ARBA00023136"/>
    </source>
</evidence>
<evidence type="ECO:0000256" key="4">
    <source>
        <dbReference type="ARBA" id="ARBA00022856"/>
    </source>
</evidence>
<sequence length="716" mass="79410">MDSAPVVQGYPKGAYFILAGYLLERLTYYGLFGGAVFYMQRVLQFSAAQSSTIKSTVEGLIYLAPITGAIIADSYLGKFRLVFYMCCGYVVGTVIYTLSSASPMMTSVELTKSTGIGGLLVFGMCAGLMKAVYSSLGPDQFILPQQRRSQERFFYFFYWMINAGAFCGQLLTAQLRGSVQCFGSDCFLLPYAILVGVMVVSTTVFYLGKRQYREAPADPMLMRAVRCVGRAIRLRCSRHSPPVQHWLDRAMLPQEGKAAPDPGLIVDIKKTLRVLLTFTTYPLFWALFYQTSTGMIFQAKRLSNRIGSYQIPAELTSSINPLLILVLIPLFDLVVYPLLNKINVLTSVASRMTTGMLFAVVSFLIYGIINMQVEQVILTEQDTGITLYNNRPCEVTVMPWLTRDIKWVIPSAGQLEETLSVADIQNMDAFTLGLTAGCGESRDQMQEITLKLMAGSVTAVAIDTGSVRPLQPTLDYIKDVDAEAKVRLTVLQLPLDNSTTSQKYILNYIEMNVSIAVTGGESAFKKIPPHTYRVIDKQSNVVLGEASIDQDGVYDIVISPSTSAQIFFLTAPSELHVLYTLPQYLFMTIGEVLFSVSGMDFAYTEAPTAMKSVMQAANLFTITIGLWIFAILTAVSEASEVFKHRASREAFTYSAIMLIDTMVFFIMVRNYYRNSKMDEKVNLSSSSKPATGSLMESKPNREDLGNDNLGFDEVRL</sequence>
<dbReference type="PROSITE" id="PS01023">
    <property type="entry name" value="PTR2_2"/>
    <property type="match status" value="1"/>
</dbReference>
<feature type="transmembrane region" description="Helical" evidence="9">
    <location>
        <begin position="616"/>
        <end position="635"/>
    </location>
</feature>
<reference evidence="11 12" key="1">
    <citation type="submission" date="2025-04" db="UniProtKB">
        <authorList>
            <consortium name="RefSeq"/>
        </authorList>
    </citation>
    <scope>IDENTIFICATION</scope>
    <source>
        <tissue evidence="11 12">Whole organism</tissue>
    </source>
</reference>
<dbReference type="PANTHER" id="PTHR11654">
    <property type="entry name" value="OLIGOPEPTIDE TRANSPORTER-RELATED"/>
    <property type="match status" value="1"/>
</dbReference>
<feature type="transmembrane region" description="Helical" evidence="9">
    <location>
        <begin position="351"/>
        <end position="369"/>
    </location>
</feature>
<evidence type="ECO:0000256" key="1">
    <source>
        <dbReference type="ARBA" id="ARBA00004141"/>
    </source>
</evidence>
<dbReference type="RefSeq" id="XP_018017850.1">
    <property type="nucleotide sequence ID" value="XM_018162361.2"/>
</dbReference>
<dbReference type="AlphaFoldDB" id="A0A8B7NY95"/>
<feature type="transmembrane region" description="Helical" evidence="9">
    <location>
        <begin position="113"/>
        <end position="133"/>
    </location>
</feature>
<feature type="region of interest" description="Disordered" evidence="8">
    <location>
        <begin position="682"/>
        <end position="716"/>
    </location>
</feature>
<evidence type="ECO:0000313" key="12">
    <source>
        <dbReference type="RefSeq" id="XP_018017851.1"/>
    </source>
</evidence>
<dbReference type="GeneID" id="108674418"/>
<gene>
    <name evidence="11 12" type="primary">LOC108674418</name>
</gene>
<accession>A0A8B7NY95</accession>
<feature type="transmembrane region" description="Helical" evidence="9">
    <location>
        <begin position="153"/>
        <end position="175"/>
    </location>
</feature>
<dbReference type="OMA" id="NICTGSL"/>
<feature type="transmembrane region" description="Helical" evidence="9">
    <location>
        <begin position="319"/>
        <end position="339"/>
    </location>
</feature>
<feature type="transmembrane region" description="Helical" evidence="9">
    <location>
        <begin position="15"/>
        <end position="39"/>
    </location>
</feature>
<dbReference type="KEGG" id="hazt:108674418"/>
<protein>
    <submittedName>
        <fullName evidence="12">Solute carrier family 15 member 1-like isoform X1</fullName>
    </submittedName>
    <submittedName>
        <fullName evidence="11">Solute carrier family 15 member 1-like isoform X2</fullName>
    </submittedName>
</protein>
<evidence type="ECO:0000256" key="2">
    <source>
        <dbReference type="ARBA" id="ARBA00005982"/>
    </source>
</evidence>
<dbReference type="GO" id="GO:0006857">
    <property type="term" value="P:oligopeptide transport"/>
    <property type="evidence" value="ECO:0007669"/>
    <property type="project" value="InterPro"/>
</dbReference>
<evidence type="ECO:0000256" key="8">
    <source>
        <dbReference type="SAM" id="MobiDB-lite"/>
    </source>
</evidence>
<feature type="transmembrane region" description="Helical" evidence="9">
    <location>
        <begin position="187"/>
        <end position="207"/>
    </location>
</feature>
<name>A0A8B7NY95_HYAAZ</name>
<dbReference type="Proteomes" id="UP000694843">
    <property type="component" value="Unplaced"/>
</dbReference>
<dbReference type="InterPro" id="IPR018456">
    <property type="entry name" value="PTR2_symporter_CS"/>
</dbReference>
<dbReference type="Gene3D" id="1.20.1250.20">
    <property type="entry name" value="MFS general substrate transporter like domains"/>
    <property type="match status" value="2"/>
</dbReference>
<keyword evidence="7" id="KW-0813">Transport</keyword>
<feature type="transmembrane region" description="Helical" evidence="9">
    <location>
        <begin position="584"/>
        <end position="604"/>
    </location>
</feature>
<keyword evidence="6 9" id="KW-0472">Membrane</keyword>
<feature type="transmembrane region" description="Helical" evidence="9">
    <location>
        <begin position="274"/>
        <end position="299"/>
    </location>
</feature>
<keyword evidence="10" id="KW-1185">Reference proteome</keyword>
<keyword evidence="5 9" id="KW-1133">Transmembrane helix</keyword>
<dbReference type="InterPro" id="IPR036259">
    <property type="entry name" value="MFS_trans_sf"/>
</dbReference>
<dbReference type="InterPro" id="IPR000109">
    <property type="entry name" value="POT_fam"/>
</dbReference>
<keyword evidence="4" id="KW-0653">Protein transport</keyword>
<comment type="subcellular location">
    <subcellularLocation>
        <location evidence="1 7">Membrane</location>
        <topology evidence="1 7">Multi-pass membrane protein</topology>
    </subcellularLocation>
</comment>
<dbReference type="GO" id="GO:0022857">
    <property type="term" value="F:transmembrane transporter activity"/>
    <property type="evidence" value="ECO:0007669"/>
    <property type="project" value="InterPro"/>
</dbReference>
<proteinExistence type="inferred from homology"/>